<accession>A0ACB8BWY6</accession>
<keyword evidence="2" id="KW-1185">Reference proteome</keyword>
<proteinExistence type="predicted"/>
<dbReference type="Proteomes" id="UP000790709">
    <property type="component" value="Unassembled WGS sequence"/>
</dbReference>
<dbReference type="EMBL" id="MU266335">
    <property type="protein sequence ID" value="KAH7930071.1"/>
    <property type="molecule type" value="Genomic_DNA"/>
</dbReference>
<reference evidence="1" key="1">
    <citation type="journal article" date="2021" name="New Phytol.">
        <title>Evolutionary innovations through gain and loss of genes in the ectomycorrhizal Boletales.</title>
        <authorList>
            <person name="Wu G."/>
            <person name="Miyauchi S."/>
            <person name="Morin E."/>
            <person name="Kuo A."/>
            <person name="Drula E."/>
            <person name="Varga T."/>
            <person name="Kohler A."/>
            <person name="Feng B."/>
            <person name="Cao Y."/>
            <person name="Lipzen A."/>
            <person name="Daum C."/>
            <person name="Hundley H."/>
            <person name="Pangilinan J."/>
            <person name="Johnson J."/>
            <person name="Barry K."/>
            <person name="LaButti K."/>
            <person name="Ng V."/>
            <person name="Ahrendt S."/>
            <person name="Min B."/>
            <person name="Choi I.G."/>
            <person name="Park H."/>
            <person name="Plett J.M."/>
            <person name="Magnuson J."/>
            <person name="Spatafora J.W."/>
            <person name="Nagy L.G."/>
            <person name="Henrissat B."/>
            <person name="Grigoriev I.V."/>
            <person name="Yang Z.L."/>
            <person name="Xu J."/>
            <person name="Martin F.M."/>
        </authorList>
    </citation>
    <scope>NUCLEOTIDE SEQUENCE</scope>
    <source>
        <strain evidence="1">KUC20120723A-06</strain>
    </source>
</reference>
<name>A0ACB8BWY6_9AGAM</name>
<organism evidence="1 2">
    <name type="scientific">Leucogyrophana mollusca</name>
    <dbReference type="NCBI Taxonomy" id="85980"/>
    <lineage>
        <taxon>Eukaryota</taxon>
        <taxon>Fungi</taxon>
        <taxon>Dikarya</taxon>
        <taxon>Basidiomycota</taxon>
        <taxon>Agaricomycotina</taxon>
        <taxon>Agaricomycetes</taxon>
        <taxon>Agaricomycetidae</taxon>
        <taxon>Boletales</taxon>
        <taxon>Boletales incertae sedis</taxon>
        <taxon>Leucogyrophana</taxon>
    </lineage>
</organism>
<gene>
    <name evidence="1" type="ORF">BV22DRAFT_1001459</name>
</gene>
<comment type="caution">
    <text evidence="1">The sequence shown here is derived from an EMBL/GenBank/DDBJ whole genome shotgun (WGS) entry which is preliminary data.</text>
</comment>
<sequence length="601" mass="64641">MASVEVVRGIAFGSGSKSDRKSAGRSRGGLFGLGWFSKEKSREAGKDKEPMDTPLGFTAYRTPPVYVGGSSVLVQVWAVGLDGVDARLVGVHAPSIFAPSSMPYFSDLEKTAGREDKDKRKTAPVGYIPGRSFVGRALEVGWDVPEDVLRKGEWIVGLFSVCGALAEFIVVDYHRVHRIPHPHMPHQSPFPYSSTPSSPGAGDRNGIALDGEPGQRNSLVFPTGDDGFGEIRGLTVNELSLVPLVGVPAYRAVRTLTQITRVLAKPKRLESSSSGANEGDAMGESAVANSKQNGLDESRPRVLVIRAHDGPGAVAVQMLVRSGWSVWAHVPVPFALPGPPSDPAELGLDEEEEKELERRRSLLECVEKRLRGWGAEVVLFVPVSGSVIALLTYLGRVRFRFDAVLDTVGGREVWEAGRGLLSLPVRDPTREGVEAQFTTLLGDSPDRVVPTARDHFRAGVRSLRVANGKEPLEDIPYYEPAPVDTGKKDQKKLKLKPRTVNYAWVNIVSDIDWEGGDIHDSLGAVLRMAAEQDVKPTIGPVDFPPLAPRDKGKKRAMFAGASAADDDTAPGKVVPFESTPGIFVSGGALEFGGTVVSRIVG</sequence>
<protein>
    <submittedName>
        <fullName evidence="1">Uncharacterized protein</fullName>
    </submittedName>
</protein>
<evidence type="ECO:0000313" key="2">
    <source>
        <dbReference type="Proteomes" id="UP000790709"/>
    </source>
</evidence>
<evidence type="ECO:0000313" key="1">
    <source>
        <dbReference type="EMBL" id="KAH7930071.1"/>
    </source>
</evidence>